<reference evidence="1 2" key="1">
    <citation type="submission" date="2024-01" db="EMBL/GenBank/DDBJ databases">
        <title>The genomes of 5 underutilized Papilionoideae crops provide insights into root nodulation and disease resistanc.</title>
        <authorList>
            <person name="Jiang F."/>
        </authorList>
    </citation>
    <scope>NUCLEOTIDE SEQUENCE [LARGE SCALE GENOMIC DNA]</scope>
    <source>
        <strain evidence="1">JINMINGXINNONG_FW02</strain>
        <tissue evidence="1">Leaves</tissue>
    </source>
</reference>
<sequence length="214" mass="24753">MMALSKFFNCNTLQIPDSKTSTFNEAMPEEVAPNIQHLFPYSDESFFLSNTLFENYIDPTAAFLYPSDIHSPFDPFISIPPEYYNHFPCSKRQKLCFEEQQVLLHSQELTTPTIDEFGNGYSFQSEETQQKLFCMDLQCEENADMLNAVAKYVKFLQAQVGMLELMNSLEHEDEATPPSEILHALVFSPFLQEKLYVGQKCFLPKKNCHHFDKT</sequence>
<evidence type="ECO:0000313" key="2">
    <source>
        <dbReference type="Proteomes" id="UP001374584"/>
    </source>
</evidence>
<dbReference type="Proteomes" id="UP001374584">
    <property type="component" value="Unassembled WGS sequence"/>
</dbReference>
<name>A0AAN9RL65_PHACN</name>
<organism evidence="1 2">
    <name type="scientific">Phaseolus coccineus</name>
    <name type="common">Scarlet runner bean</name>
    <name type="synonym">Phaseolus multiflorus</name>
    <dbReference type="NCBI Taxonomy" id="3886"/>
    <lineage>
        <taxon>Eukaryota</taxon>
        <taxon>Viridiplantae</taxon>
        <taxon>Streptophyta</taxon>
        <taxon>Embryophyta</taxon>
        <taxon>Tracheophyta</taxon>
        <taxon>Spermatophyta</taxon>
        <taxon>Magnoliopsida</taxon>
        <taxon>eudicotyledons</taxon>
        <taxon>Gunneridae</taxon>
        <taxon>Pentapetalae</taxon>
        <taxon>rosids</taxon>
        <taxon>fabids</taxon>
        <taxon>Fabales</taxon>
        <taxon>Fabaceae</taxon>
        <taxon>Papilionoideae</taxon>
        <taxon>50 kb inversion clade</taxon>
        <taxon>NPAAA clade</taxon>
        <taxon>indigoferoid/millettioid clade</taxon>
        <taxon>Phaseoleae</taxon>
        <taxon>Phaseolus</taxon>
    </lineage>
</organism>
<evidence type="ECO:0000313" key="1">
    <source>
        <dbReference type="EMBL" id="KAK7376716.1"/>
    </source>
</evidence>
<keyword evidence="2" id="KW-1185">Reference proteome</keyword>
<accession>A0AAN9RL65</accession>
<dbReference type="EMBL" id="JAYMYR010000002">
    <property type="protein sequence ID" value="KAK7376716.1"/>
    <property type="molecule type" value="Genomic_DNA"/>
</dbReference>
<proteinExistence type="predicted"/>
<comment type="caution">
    <text evidence="1">The sequence shown here is derived from an EMBL/GenBank/DDBJ whole genome shotgun (WGS) entry which is preliminary data.</text>
</comment>
<dbReference type="AlphaFoldDB" id="A0AAN9RL65"/>
<protein>
    <submittedName>
        <fullName evidence="1">Uncharacterized protein</fullName>
    </submittedName>
</protein>
<gene>
    <name evidence="1" type="ORF">VNO80_02130</name>
</gene>